<gene>
    <name evidence="13" type="ORF">CLV27_0719</name>
</gene>
<evidence type="ECO:0000256" key="11">
    <source>
        <dbReference type="SAM" id="Phobius"/>
    </source>
</evidence>
<dbReference type="Pfam" id="PF00654">
    <property type="entry name" value="Voltage_CLC"/>
    <property type="match status" value="1"/>
</dbReference>
<keyword evidence="10" id="KW-0129">CBS domain</keyword>
<keyword evidence="4 11" id="KW-1133">Transmembrane helix</keyword>
<dbReference type="PANTHER" id="PTHR43427:SF6">
    <property type="entry name" value="CHLORIDE CHANNEL PROTEIN CLC-E"/>
    <property type="match status" value="1"/>
</dbReference>
<dbReference type="InterPro" id="IPR046342">
    <property type="entry name" value="CBS_dom_sf"/>
</dbReference>
<keyword evidence="7" id="KW-0869">Chloride channel</keyword>
<evidence type="ECO:0000259" key="12">
    <source>
        <dbReference type="PROSITE" id="PS51371"/>
    </source>
</evidence>
<dbReference type="PROSITE" id="PS51371">
    <property type="entry name" value="CBS"/>
    <property type="match status" value="2"/>
</dbReference>
<feature type="transmembrane region" description="Helical" evidence="11">
    <location>
        <begin position="377"/>
        <end position="399"/>
    </location>
</feature>
<proteinExistence type="predicted"/>
<keyword evidence="14" id="KW-1185">Reference proteome</keyword>
<evidence type="ECO:0000256" key="1">
    <source>
        <dbReference type="ARBA" id="ARBA00004141"/>
    </source>
</evidence>
<dbReference type="RefSeq" id="WP_132525889.1">
    <property type="nucleotide sequence ID" value="NZ_SMFV01000002.1"/>
</dbReference>
<dbReference type="PRINTS" id="PR00762">
    <property type="entry name" value="CLCHANNEL"/>
</dbReference>
<evidence type="ECO:0000256" key="5">
    <source>
        <dbReference type="ARBA" id="ARBA00023065"/>
    </source>
</evidence>
<dbReference type="Gene3D" id="1.10.3080.10">
    <property type="entry name" value="Clc chloride channel"/>
    <property type="match status" value="1"/>
</dbReference>
<dbReference type="EMBL" id="SMFV01000002">
    <property type="protein sequence ID" value="TCK05292.1"/>
    <property type="molecule type" value="Genomic_DNA"/>
</dbReference>
<dbReference type="CDD" id="cd00400">
    <property type="entry name" value="Voltage_gated_ClC"/>
    <property type="match status" value="1"/>
</dbReference>
<feature type="transmembrane region" description="Helical" evidence="11">
    <location>
        <begin position="163"/>
        <end position="181"/>
    </location>
</feature>
<feature type="domain" description="CBS" evidence="12">
    <location>
        <begin position="522"/>
        <end position="580"/>
    </location>
</feature>
<organism evidence="13 14">
    <name type="scientific">Phorcysia thermohydrogeniphila</name>
    <dbReference type="NCBI Taxonomy" id="936138"/>
    <lineage>
        <taxon>Bacteria</taxon>
        <taxon>Pseudomonadati</taxon>
        <taxon>Aquificota</taxon>
        <taxon>Aquificia</taxon>
        <taxon>Desulfurobacteriales</taxon>
        <taxon>Desulfurobacteriaceae</taxon>
        <taxon>Phorcysia</taxon>
    </lineage>
</organism>
<name>A0A4R1GLN2_9BACT</name>
<reference evidence="13 14" key="1">
    <citation type="submission" date="2019-03" db="EMBL/GenBank/DDBJ databases">
        <title>Genomic Encyclopedia of Archaeal and Bacterial Type Strains, Phase II (KMG-II): from individual species to whole genera.</title>
        <authorList>
            <person name="Goeker M."/>
        </authorList>
    </citation>
    <scope>NUCLEOTIDE SEQUENCE [LARGE SCALE GENOMIC DNA]</scope>
    <source>
        <strain evidence="13 14">DSM 24425</strain>
    </source>
</reference>
<accession>A0A4R1GLN2</accession>
<evidence type="ECO:0000313" key="13">
    <source>
        <dbReference type="EMBL" id="TCK05292.1"/>
    </source>
</evidence>
<evidence type="ECO:0000256" key="2">
    <source>
        <dbReference type="ARBA" id="ARBA00022448"/>
    </source>
</evidence>
<feature type="transmembrane region" description="Helical" evidence="11">
    <location>
        <begin position="69"/>
        <end position="89"/>
    </location>
</feature>
<keyword evidence="8" id="KW-0868">Chloride</keyword>
<dbReference type="SUPFAM" id="SSF81340">
    <property type="entry name" value="Clc chloride channel"/>
    <property type="match status" value="1"/>
</dbReference>
<keyword evidence="3 11" id="KW-0812">Transmembrane</keyword>
<dbReference type="InterPro" id="IPR050368">
    <property type="entry name" value="ClC-type_chloride_channel"/>
</dbReference>
<dbReference type="AlphaFoldDB" id="A0A4R1GLN2"/>
<dbReference type="SUPFAM" id="SSF54631">
    <property type="entry name" value="CBS-domain pair"/>
    <property type="match status" value="1"/>
</dbReference>
<feature type="transmembrane region" description="Helical" evidence="11">
    <location>
        <begin position="12"/>
        <end position="30"/>
    </location>
</feature>
<evidence type="ECO:0000256" key="7">
    <source>
        <dbReference type="ARBA" id="ARBA00023173"/>
    </source>
</evidence>
<evidence type="ECO:0000256" key="4">
    <source>
        <dbReference type="ARBA" id="ARBA00022989"/>
    </source>
</evidence>
<dbReference type="InterPro" id="IPR014743">
    <property type="entry name" value="Cl-channel_core"/>
</dbReference>
<keyword evidence="2" id="KW-0813">Transport</keyword>
<dbReference type="OrthoDB" id="9812438at2"/>
<dbReference type="Pfam" id="PF00571">
    <property type="entry name" value="CBS"/>
    <property type="match status" value="2"/>
</dbReference>
<keyword evidence="5" id="KW-0406">Ion transport</keyword>
<feature type="transmembrane region" description="Helical" evidence="11">
    <location>
        <begin position="281"/>
        <end position="303"/>
    </location>
</feature>
<feature type="transmembrane region" description="Helical" evidence="11">
    <location>
        <begin position="201"/>
        <end position="221"/>
    </location>
</feature>
<evidence type="ECO:0000256" key="3">
    <source>
        <dbReference type="ARBA" id="ARBA00022692"/>
    </source>
</evidence>
<keyword evidence="9" id="KW-0407">Ion channel</keyword>
<feature type="transmembrane region" description="Helical" evidence="11">
    <location>
        <begin position="405"/>
        <end position="422"/>
    </location>
</feature>
<dbReference type="Proteomes" id="UP000295777">
    <property type="component" value="Unassembled WGS sequence"/>
</dbReference>
<dbReference type="GO" id="GO:0005254">
    <property type="term" value="F:chloride channel activity"/>
    <property type="evidence" value="ECO:0007669"/>
    <property type="project" value="UniProtKB-KW"/>
</dbReference>
<feature type="transmembrane region" description="Helical" evidence="11">
    <location>
        <begin position="315"/>
        <end position="336"/>
    </location>
</feature>
<evidence type="ECO:0000256" key="9">
    <source>
        <dbReference type="ARBA" id="ARBA00023303"/>
    </source>
</evidence>
<evidence type="ECO:0000256" key="6">
    <source>
        <dbReference type="ARBA" id="ARBA00023136"/>
    </source>
</evidence>
<keyword evidence="6 11" id="KW-0472">Membrane</keyword>
<dbReference type="GO" id="GO:0034707">
    <property type="term" value="C:chloride channel complex"/>
    <property type="evidence" value="ECO:0007669"/>
    <property type="project" value="UniProtKB-KW"/>
</dbReference>
<dbReference type="SMART" id="SM00116">
    <property type="entry name" value="CBS"/>
    <property type="match status" value="2"/>
</dbReference>
<evidence type="ECO:0000256" key="8">
    <source>
        <dbReference type="ARBA" id="ARBA00023214"/>
    </source>
</evidence>
<protein>
    <submittedName>
        <fullName evidence="13">CIC family chloride channel protein</fullName>
    </submittedName>
</protein>
<dbReference type="PANTHER" id="PTHR43427">
    <property type="entry name" value="CHLORIDE CHANNEL PROTEIN CLC-E"/>
    <property type="match status" value="1"/>
</dbReference>
<dbReference type="InterPro" id="IPR000644">
    <property type="entry name" value="CBS_dom"/>
</dbReference>
<comment type="subcellular location">
    <subcellularLocation>
        <location evidence="1">Membrane</location>
        <topology evidence="1">Multi-pass membrane protein</topology>
    </subcellularLocation>
</comment>
<evidence type="ECO:0000256" key="10">
    <source>
        <dbReference type="PROSITE-ProRule" id="PRU00703"/>
    </source>
</evidence>
<sequence length="580" mass="61929">MIYERLEVRRILFLSIIVGIVAGLFTIAFIKTLELSTHFFLTEIVGYTPPKPSGEGGTPDYNFYMEHKWLLPLVTALGGLITGILIYFFSPESAGVGTDAAIRAFHHNLPVGFKTAVMKLITSAITIGSGGASGREGPMALIGASIGKGIATKLKLSSREQNILLAAGLGAGIGAMFRAPFAGGILSAEVFYKEDFEVEALIPGFVASIVAYIVAGSVIGFEPLFHTEVPFPHFSKETIAGFVLLGIVSAVVAKILVKTYFTLRDFFRKLKVHPILKPAVGGFFVGICGLITPLAIGNSYGWIQMFMSNQATPFSIGELILSIFIVILALSLTLGSGGSGGVFGPSLVVGGITGAALSEVLNALFGEPVFNTGVMTIVGMISVFTAVASAPLSTIVLVAEMTQGYNILPLALISLLLAQLIAGNEKTIFESQVKKRIDSPLHKDELKAYILETAKVKEVMTKDVITLSPEDTALKAKEIMAEKFIAGIPITVNGKVVGIVTTSDILKVEPEKLKEVKLKEIMTPNPECVLPDWTLLKVMRILTSKGFGRAPVVSDFETMKLVGIISRSDIGKFLIKKGIT</sequence>
<evidence type="ECO:0000313" key="14">
    <source>
        <dbReference type="Proteomes" id="UP000295777"/>
    </source>
</evidence>
<feature type="transmembrane region" description="Helical" evidence="11">
    <location>
        <begin position="242"/>
        <end position="261"/>
    </location>
</feature>
<dbReference type="InterPro" id="IPR001807">
    <property type="entry name" value="ClC"/>
</dbReference>
<dbReference type="Gene3D" id="3.10.580.10">
    <property type="entry name" value="CBS-domain"/>
    <property type="match status" value="1"/>
</dbReference>
<feature type="domain" description="CBS" evidence="12">
    <location>
        <begin position="460"/>
        <end position="515"/>
    </location>
</feature>
<comment type="caution">
    <text evidence="13">The sequence shown here is derived from an EMBL/GenBank/DDBJ whole genome shotgun (WGS) entry which is preliminary data.</text>
</comment>